<sequence length="218" mass="25580">MSPIDKFKLKSHKFVPFLSRRYIKLTEVLRALLLFGCGIERLIQSLEPVSIVEKWHYVKRHLSWKFRDYLTNKKSITIIASFKNLIEIILNQRWFPNGNVNIFGALYRSKILENFTIQIVTKIRQNHEYLQIILSICFKIQALNNLISTQVLNTNLCMNATDKNTFIEKGYMINDLVGCLKNSFEIFYSKIKRIGLNTVNQRLQTFFSRAIKKLKALG</sequence>
<keyword evidence="2" id="KW-1185">Reference proteome</keyword>
<accession>A0A6G0TU44</accession>
<dbReference type="Proteomes" id="UP000475862">
    <property type="component" value="Unassembled WGS sequence"/>
</dbReference>
<evidence type="ECO:0000313" key="2">
    <source>
        <dbReference type="Proteomes" id="UP000475862"/>
    </source>
</evidence>
<name>A0A6G0TU44_APHGL</name>
<comment type="caution">
    <text evidence="1">The sequence shown here is derived from an EMBL/GenBank/DDBJ whole genome shotgun (WGS) entry which is preliminary data.</text>
</comment>
<proteinExistence type="predicted"/>
<organism evidence="1 2">
    <name type="scientific">Aphis glycines</name>
    <name type="common">Soybean aphid</name>
    <dbReference type="NCBI Taxonomy" id="307491"/>
    <lineage>
        <taxon>Eukaryota</taxon>
        <taxon>Metazoa</taxon>
        <taxon>Ecdysozoa</taxon>
        <taxon>Arthropoda</taxon>
        <taxon>Hexapoda</taxon>
        <taxon>Insecta</taxon>
        <taxon>Pterygota</taxon>
        <taxon>Neoptera</taxon>
        <taxon>Paraneoptera</taxon>
        <taxon>Hemiptera</taxon>
        <taxon>Sternorrhyncha</taxon>
        <taxon>Aphidomorpha</taxon>
        <taxon>Aphidoidea</taxon>
        <taxon>Aphididae</taxon>
        <taxon>Aphidini</taxon>
        <taxon>Aphis</taxon>
        <taxon>Aphis</taxon>
    </lineage>
</organism>
<gene>
    <name evidence="1" type="ORF">AGLY_005580</name>
</gene>
<evidence type="ECO:0000313" key="1">
    <source>
        <dbReference type="EMBL" id="KAE9538481.1"/>
    </source>
</evidence>
<dbReference type="EMBL" id="VYZN01000016">
    <property type="protein sequence ID" value="KAE9538481.1"/>
    <property type="molecule type" value="Genomic_DNA"/>
</dbReference>
<protein>
    <submittedName>
        <fullName evidence="1">Uncharacterized protein</fullName>
    </submittedName>
</protein>
<reference evidence="1 2" key="1">
    <citation type="submission" date="2019-08" db="EMBL/GenBank/DDBJ databases">
        <title>The genome of the soybean aphid Biotype 1, its phylome, world population structure and adaptation to the North American continent.</title>
        <authorList>
            <person name="Giordano R."/>
            <person name="Donthu R.K."/>
            <person name="Hernandez A.G."/>
            <person name="Wright C.L."/>
            <person name="Zimin A.V."/>
        </authorList>
    </citation>
    <scope>NUCLEOTIDE SEQUENCE [LARGE SCALE GENOMIC DNA]</scope>
    <source>
        <tissue evidence="1">Whole aphids</tissue>
    </source>
</reference>
<dbReference type="AlphaFoldDB" id="A0A6G0TU44"/>